<gene>
    <name evidence="2" type="ordered locus">Acid345_2977</name>
</gene>
<dbReference type="Proteomes" id="UP000002432">
    <property type="component" value="Chromosome"/>
</dbReference>
<accession>Q1IMC2</accession>
<feature type="chain" id="PRO_5004190949" evidence="1">
    <location>
        <begin position="24"/>
        <end position="161"/>
    </location>
</feature>
<evidence type="ECO:0000256" key="1">
    <source>
        <dbReference type="SAM" id="SignalP"/>
    </source>
</evidence>
<dbReference type="HOGENOM" id="CLU_1641541_0_0_0"/>
<organism evidence="2 3">
    <name type="scientific">Koribacter versatilis (strain Ellin345)</name>
    <dbReference type="NCBI Taxonomy" id="204669"/>
    <lineage>
        <taxon>Bacteria</taxon>
        <taxon>Pseudomonadati</taxon>
        <taxon>Acidobacteriota</taxon>
        <taxon>Terriglobia</taxon>
        <taxon>Terriglobales</taxon>
        <taxon>Candidatus Korobacteraceae</taxon>
        <taxon>Candidatus Korobacter</taxon>
    </lineage>
</organism>
<dbReference type="EnsemblBacteria" id="ABF41978">
    <property type="protein sequence ID" value="ABF41978"/>
    <property type="gene ID" value="Acid345_2977"/>
</dbReference>
<dbReference type="RefSeq" id="WP_011523779.1">
    <property type="nucleotide sequence ID" value="NC_008009.1"/>
</dbReference>
<keyword evidence="3" id="KW-1185">Reference proteome</keyword>
<dbReference type="eggNOG" id="ENOG50346ES">
    <property type="taxonomic scope" value="Bacteria"/>
</dbReference>
<dbReference type="OrthoDB" id="119674at2"/>
<name>Q1IMC2_KORVE</name>
<feature type="signal peptide" evidence="1">
    <location>
        <begin position="1"/>
        <end position="23"/>
    </location>
</feature>
<dbReference type="KEGG" id="aba:Acid345_2977"/>
<evidence type="ECO:0000313" key="2">
    <source>
        <dbReference type="EMBL" id="ABF41978.1"/>
    </source>
</evidence>
<evidence type="ECO:0000313" key="3">
    <source>
        <dbReference type="Proteomes" id="UP000002432"/>
    </source>
</evidence>
<sequence>MTVRTISRVACAFAILSVVALHAQKEPKRGKACSAPHPEQYCTAQNTCGGNGQACTVGVERTGDSAKVTASSSAKKGNALFCVKKGSEVSWEAAEKNLGFVIDVKPVFPFDKGEAIIGGSGRPVPLTADKTGCFTYTASACKSGSTYGMCKTVTGNFIIVE</sequence>
<keyword evidence="1" id="KW-0732">Signal</keyword>
<dbReference type="EMBL" id="CP000360">
    <property type="protein sequence ID" value="ABF41978.1"/>
    <property type="molecule type" value="Genomic_DNA"/>
</dbReference>
<proteinExistence type="predicted"/>
<reference evidence="2 3" key="1">
    <citation type="journal article" date="2009" name="Appl. Environ. Microbiol.">
        <title>Three genomes from the phylum Acidobacteria provide insight into the lifestyles of these microorganisms in soils.</title>
        <authorList>
            <person name="Ward N.L."/>
            <person name="Challacombe J.F."/>
            <person name="Janssen P.H."/>
            <person name="Henrissat B."/>
            <person name="Coutinho P.M."/>
            <person name="Wu M."/>
            <person name="Xie G."/>
            <person name="Haft D.H."/>
            <person name="Sait M."/>
            <person name="Badger J."/>
            <person name="Barabote R.D."/>
            <person name="Bradley B."/>
            <person name="Brettin T.S."/>
            <person name="Brinkac L.M."/>
            <person name="Bruce D."/>
            <person name="Creasy T."/>
            <person name="Daugherty S.C."/>
            <person name="Davidsen T.M."/>
            <person name="DeBoy R.T."/>
            <person name="Detter J.C."/>
            <person name="Dodson R.J."/>
            <person name="Durkin A.S."/>
            <person name="Ganapathy A."/>
            <person name="Gwinn-Giglio M."/>
            <person name="Han C.S."/>
            <person name="Khouri H."/>
            <person name="Kiss H."/>
            <person name="Kothari S.P."/>
            <person name="Madupu R."/>
            <person name="Nelson K.E."/>
            <person name="Nelson W.C."/>
            <person name="Paulsen I."/>
            <person name="Penn K."/>
            <person name="Ren Q."/>
            <person name="Rosovitz M.J."/>
            <person name="Selengut J.D."/>
            <person name="Shrivastava S."/>
            <person name="Sullivan S.A."/>
            <person name="Tapia R."/>
            <person name="Thompson L.S."/>
            <person name="Watkins K.L."/>
            <person name="Yang Q."/>
            <person name="Yu C."/>
            <person name="Zafar N."/>
            <person name="Zhou L."/>
            <person name="Kuske C.R."/>
        </authorList>
    </citation>
    <scope>NUCLEOTIDE SEQUENCE [LARGE SCALE GENOMIC DNA]</scope>
    <source>
        <strain evidence="2 3">Ellin345</strain>
    </source>
</reference>
<dbReference type="AlphaFoldDB" id="Q1IMC2"/>
<protein>
    <submittedName>
        <fullName evidence="2">Uncharacterized protein</fullName>
    </submittedName>
</protein>